<dbReference type="Proteomes" id="UP000245263">
    <property type="component" value="Chromosome 1"/>
</dbReference>
<organism evidence="1 2">
    <name type="scientific">Leptospira kobayashii</name>
    <dbReference type="NCBI Taxonomy" id="1917830"/>
    <lineage>
        <taxon>Bacteria</taxon>
        <taxon>Pseudomonadati</taxon>
        <taxon>Spirochaetota</taxon>
        <taxon>Spirochaetia</taxon>
        <taxon>Leptospirales</taxon>
        <taxon>Leptospiraceae</taxon>
        <taxon>Leptospira</taxon>
    </lineage>
</organism>
<proteinExistence type="predicted"/>
<accession>A0ABN6KB33</accession>
<name>A0ABN6KB33_9LEPT</name>
<sequence length="557" mass="58783">MRTMIQSAILSILILFTSGCLIFKESELDPNGDLANLLMLQKLSVISSATSPGVALGLSLKFQQASGTTYADSFIKYGKPSATSLSTRNTSVSELTQGADETVTIINSKGEASLKFTSPGYVKVELYSTLSDVSPKATITFKVFSTLNSSNFRILSQSGDIVAIFQKLSVSYSTPVSLESTLFQPLGAIEGRFYISLKQANSEKKIDTYIASSPDGFTYDRITKITDLQGVDPVFPSTDQTTITLGAPGYDGTDILFFIRKDTTVSSVTTTLNYYVKLSPTSPAKTVTSVQMSPINASPASILVTPATIPNNIYYSGRWIVFELVGGVTKAYARNLEGTVSTDLSSSCLSGSTVQPNAFYVYSSFLLCGVTAFSTPSPSYNYYLSNFSAGSPYGIVGGASTQSNLFPVGGGKLAMMEGTVTSSAYAMSNSANIGIGSLSYGSALTGLTYSPSSAGAFNYITKVISSESTYGVIAQNGGTFVVFYAKDGGGGSFTKVTATPSSIYIGIPPEAYQSAGGEIFLANYATGSNLLGGYITKLDSNGNWTDPVKGTYFQSNQ</sequence>
<dbReference type="PROSITE" id="PS51257">
    <property type="entry name" value="PROKAR_LIPOPROTEIN"/>
    <property type="match status" value="1"/>
</dbReference>
<dbReference type="EMBL" id="AP025028">
    <property type="protein sequence ID" value="BDA77951.1"/>
    <property type="molecule type" value="Genomic_DNA"/>
</dbReference>
<protein>
    <recommendedName>
        <fullName evidence="3">Lipoprotein</fullName>
    </recommendedName>
</protein>
<evidence type="ECO:0000313" key="1">
    <source>
        <dbReference type="EMBL" id="BDA77951.1"/>
    </source>
</evidence>
<gene>
    <name evidence="1" type="ORF">LPTSP3_g08810</name>
</gene>
<evidence type="ECO:0000313" key="2">
    <source>
        <dbReference type="Proteomes" id="UP000245263"/>
    </source>
</evidence>
<evidence type="ECO:0008006" key="3">
    <source>
        <dbReference type="Google" id="ProtNLM"/>
    </source>
</evidence>
<dbReference type="RefSeq" id="WP_135354891.1">
    <property type="nucleotide sequence ID" value="NZ_AP025028.1"/>
</dbReference>
<reference evidence="1 2" key="1">
    <citation type="submission" date="2021-08" db="EMBL/GenBank/DDBJ databases">
        <title>Complete genome sequence of Leptospira kobayashii strain E30.</title>
        <authorList>
            <person name="Nakao R."/>
            <person name="Nakamura S."/>
            <person name="Masuzawa T."/>
            <person name="Koizumi N."/>
        </authorList>
    </citation>
    <scope>NUCLEOTIDE SEQUENCE [LARGE SCALE GENOMIC DNA]</scope>
    <source>
        <strain evidence="1 2">E30</strain>
    </source>
</reference>
<keyword evidence="2" id="KW-1185">Reference proteome</keyword>